<dbReference type="Proteomes" id="UP000005237">
    <property type="component" value="Unassembled WGS sequence"/>
</dbReference>
<dbReference type="InterPro" id="IPR000873">
    <property type="entry name" value="AMP-dep_synth/lig_dom"/>
</dbReference>
<name>A0A8R1ISB2_CAEJA</name>
<evidence type="ECO:0000313" key="2">
    <source>
        <dbReference type="EnsemblMetazoa" id="CJA42240.1"/>
    </source>
</evidence>
<dbReference type="Gene3D" id="3.40.50.12780">
    <property type="entry name" value="N-terminal domain of ligase-like"/>
    <property type="match status" value="1"/>
</dbReference>
<evidence type="ECO:0000313" key="3">
    <source>
        <dbReference type="Proteomes" id="UP000005237"/>
    </source>
</evidence>
<feature type="domain" description="AMP-dependent synthetase/ligase" evidence="1">
    <location>
        <begin position="8"/>
        <end position="42"/>
    </location>
</feature>
<keyword evidence="3" id="KW-1185">Reference proteome</keyword>
<sequence>ACTTIEHVEVSDPASVFYTFGTTGLPKGAILTHGSFTKQRQGYSSRLGIH</sequence>
<dbReference type="Pfam" id="PF00501">
    <property type="entry name" value="AMP-binding"/>
    <property type="match status" value="1"/>
</dbReference>
<organism evidence="2 3">
    <name type="scientific">Caenorhabditis japonica</name>
    <dbReference type="NCBI Taxonomy" id="281687"/>
    <lineage>
        <taxon>Eukaryota</taxon>
        <taxon>Metazoa</taxon>
        <taxon>Ecdysozoa</taxon>
        <taxon>Nematoda</taxon>
        <taxon>Chromadorea</taxon>
        <taxon>Rhabditida</taxon>
        <taxon>Rhabditina</taxon>
        <taxon>Rhabditomorpha</taxon>
        <taxon>Rhabditoidea</taxon>
        <taxon>Rhabditidae</taxon>
        <taxon>Peloderinae</taxon>
        <taxon>Caenorhabditis</taxon>
    </lineage>
</organism>
<protein>
    <submittedName>
        <fullName evidence="2">AMP-binding domain-containing protein</fullName>
    </submittedName>
</protein>
<reference evidence="2" key="2">
    <citation type="submission" date="2022-06" db="UniProtKB">
        <authorList>
            <consortium name="EnsemblMetazoa"/>
        </authorList>
    </citation>
    <scope>IDENTIFICATION</scope>
    <source>
        <strain evidence="2">DF5081</strain>
    </source>
</reference>
<dbReference type="EnsemblMetazoa" id="CJA42240.1">
    <property type="protein sequence ID" value="CJA42240.1"/>
    <property type="gene ID" value="WBGene00218088"/>
</dbReference>
<proteinExistence type="predicted"/>
<dbReference type="SUPFAM" id="SSF56801">
    <property type="entry name" value="Acetyl-CoA synthetase-like"/>
    <property type="match status" value="1"/>
</dbReference>
<dbReference type="AlphaFoldDB" id="A0A8R1ISB2"/>
<accession>A0A8R1ISB2</accession>
<dbReference type="InterPro" id="IPR042099">
    <property type="entry name" value="ANL_N_sf"/>
</dbReference>
<reference evidence="3" key="1">
    <citation type="submission" date="2010-08" db="EMBL/GenBank/DDBJ databases">
        <authorList>
            <consortium name="Caenorhabditis japonica Sequencing Consortium"/>
            <person name="Wilson R.K."/>
        </authorList>
    </citation>
    <scope>NUCLEOTIDE SEQUENCE [LARGE SCALE GENOMIC DNA]</scope>
    <source>
        <strain evidence="3">DF5081</strain>
    </source>
</reference>
<evidence type="ECO:0000259" key="1">
    <source>
        <dbReference type="Pfam" id="PF00501"/>
    </source>
</evidence>